<comment type="caution">
    <text evidence="1">The sequence shown here is derived from an EMBL/GenBank/DDBJ whole genome shotgun (WGS) entry which is preliminary data.</text>
</comment>
<gene>
    <name evidence="1" type="ORF">BN2614_LOCUS4</name>
</gene>
<sequence length="50" mass="5858">MNRVANFFSLNSNNIFVWSYKIRLTRILFCSTIPISNISKVPFIQCLLMC</sequence>
<protein>
    <submittedName>
        <fullName evidence="1">Uncharacterized protein</fullName>
    </submittedName>
</protein>
<proteinExistence type="predicted"/>
<dbReference type="Proteomes" id="UP000269945">
    <property type="component" value="Unassembled WGS sequence"/>
</dbReference>
<evidence type="ECO:0000313" key="2">
    <source>
        <dbReference type="Proteomes" id="UP000269945"/>
    </source>
</evidence>
<dbReference type="AlphaFoldDB" id="A0A9X9LV30"/>
<evidence type="ECO:0000313" key="1">
    <source>
        <dbReference type="EMBL" id="VCW97045.1"/>
    </source>
</evidence>
<organism evidence="1 2">
    <name type="scientific">Gulo gulo</name>
    <name type="common">Wolverine</name>
    <name type="synonym">Gluton</name>
    <dbReference type="NCBI Taxonomy" id="48420"/>
    <lineage>
        <taxon>Eukaryota</taxon>
        <taxon>Metazoa</taxon>
        <taxon>Chordata</taxon>
        <taxon>Craniata</taxon>
        <taxon>Vertebrata</taxon>
        <taxon>Euteleostomi</taxon>
        <taxon>Mammalia</taxon>
        <taxon>Eutheria</taxon>
        <taxon>Laurasiatheria</taxon>
        <taxon>Carnivora</taxon>
        <taxon>Caniformia</taxon>
        <taxon>Musteloidea</taxon>
        <taxon>Mustelidae</taxon>
        <taxon>Guloninae</taxon>
        <taxon>Gulo</taxon>
    </lineage>
</organism>
<accession>A0A9X9LV30</accession>
<reference evidence="1 2" key="1">
    <citation type="submission" date="2018-10" db="EMBL/GenBank/DDBJ databases">
        <authorList>
            <person name="Ekblom R."/>
            <person name="Jareborg N."/>
        </authorList>
    </citation>
    <scope>NUCLEOTIDE SEQUENCE [LARGE SCALE GENOMIC DNA]</scope>
    <source>
        <tissue evidence="1">Muscle</tissue>
    </source>
</reference>
<name>A0A9X9LV30_GULGU</name>
<dbReference type="EMBL" id="CYRY02020376">
    <property type="protein sequence ID" value="VCW97045.1"/>
    <property type="molecule type" value="Genomic_DNA"/>
</dbReference>
<keyword evidence="2" id="KW-1185">Reference proteome</keyword>